<reference evidence="2 3" key="1">
    <citation type="journal article" date="2017" name="BMC Microbiol.">
        <title>Comparative genomics of Enterococcus spp. isolated from bovine feces.</title>
        <authorList>
            <person name="Beukers A.G."/>
            <person name="Zaheer R."/>
            <person name="Goji N."/>
            <person name="Amoako K.K."/>
            <person name="Chaves A.V."/>
            <person name="Ward M.P."/>
            <person name="McAllister T.A."/>
        </authorList>
    </citation>
    <scope>NUCLEOTIDE SEQUENCE [LARGE SCALE GENOMIC DNA]</scope>
    <source>
        <strain evidence="2 3">F1129D 143</strain>
    </source>
</reference>
<dbReference type="CDD" id="cd16443">
    <property type="entry name" value="LplA"/>
    <property type="match status" value="1"/>
</dbReference>
<feature type="domain" description="BPL/LPL catalytic" evidence="1">
    <location>
        <begin position="32"/>
        <end position="237"/>
    </location>
</feature>
<dbReference type="EMBL" id="MJEA01000006">
    <property type="protein sequence ID" value="OQO70211.1"/>
    <property type="molecule type" value="Genomic_DNA"/>
</dbReference>
<dbReference type="Proteomes" id="UP000192477">
    <property type="component" value="Unassembled WGS sequence"/>
</dbReference>
<dbReference type="GO" id="GO:0009249">
    <property type="term" value="P:protein lipoylation"/>
    <property type="evidence" value="ECO:0007669"/>
    <property type="project" value="UniProtKB-ARBA"/>
</dbReference>
<dbReference type="RefSeq" id="WP_081183651.1">
    <property type="nucleotide sequence ID" value="NZ_MJEA01000006.1"/>
</dbReference>
<dbReference type="AlphaFoldDB" id="A0A1V8YWI0"/>
<dbReference type="GO" id="GO:0140096">
    <property type="term" value="F:catalytic activity, acting on a protein"/>
    <property type="evidence" value="ECO:0007669"/>
    <property type="project" value="UniProtKB-ARBA"/>
</dbReference>
<dbReference type="InterPro" id="IPR045864">
    <property type="entry name" value="aa-tRNA-synth_II/BPL/LPL"/>
</dbReference>
<dbReference type="PANTHER" id="PTHR43679:SF2">
    <property type="entry name" value="OCTANOYL-[GCVH]:PROTEIN N-OCTANOYLTRANSFERASE"/>
    <property type="match status" value="1"/>
</dbReference>
<dbReference type="PANTHER" id="PTHR43679">
    <property type="entry name" value="OCTANOYLTRANSFERASE LIPM-RELATED"/>
    <property type="match status" value="1"/>
</dbReference>
<dbReference type="SUPFAM" id="SSF55681">
    <property type="entry name" value="Class II aaRS and biotin synthetases"/>
    <property type="match status" value="1"/>
</dbReference>
<dbReference type="STRING" id="112904.BH747_07200"/>
<dbReference type="InterPro" id="IPR004143">
    <property type="entry name" value="BPL_LPL_catalytic"/>
</dbReference>
<dbReference type="OrthoDB" id="2080934at2"/>
<dbReference type="Gene3D" id="3.30.930.10">
    <property type="entry name" value="Bira Bifunctional Protein, Domain 2"/>
    <property type="match status" value="1"/>
</dbReference>
<protein>
    <submittedName>
        <fullName evidence="2">Lipoate--protein ligase</fullName>
    </submittedName>
</protein>
<sequence>MHPMIVLDQAIYHENDFTPFALTDILTEYSRKNNQMFLHFWQYDQTVILGMKDTRTPYFGKGIEELKKLGYLPIVRNSGGLGIISDNGILNLSLIFPQNDTKKISIDTAYEKMLALTQTAFPNVIIQAFEITHSYCPGTYDLSINGKKFAGIAQRRIKNGISVMMYLSVNGNQQARGNAMKSFYQMALQEAVGKDGYPIVMPESMATLEELLKVSLTIEEVKDKFSMALEKLYGETLFLDSFDWKEKHVSLKQWTEQIQRMENRNRIKELAHDSTL</sequence>
<dbReference type="InterPro" id="IPR050664">
    <property type="entry name" value="Octanoyltrans_LipM/LipL"/>
</dbReference>
<evidence type="ECO:0000259" key="1">
    <source>
        <dbReference type="PROSITE" id="PS51733"/>
    </source>
</evidence>
<dbReference type="GO" id="GO:0016740">
    <property type="term" value="F:transferase activity"/>
    <property type="evidence" value="ECO:0007669"/>
    <property type="project" value="UniProtKB-ARBA"/>
</dbReference>
<name>A0A1V8YWI0_9ENTE</name>
<organism evidence="2 3">
    <name type="scientific">Enterococcus villorum</name>
    <dbReference type="NCBI Taxonomy" id="112904"/>
    <lineage>
        <taxon>Bacteria</taxon>
        <taxon>Bacillati</taxon>
        <taxon>Bacillota</taxon>
        <taxon>Bacilli</taxon>
        <taxon>Lactobacillales</taxon>
        <taxon>Enterococcaceae</taxon>
        <taxon>Enterococcus</taxon>
    </lineage>
</organism>
<accession>A0A1V8YWI0</accession>
<keyword evidence="2" id="KW-0436">Ligase</keyword>
<gene>
    <name evidence="2" type="ORF">BH747_07200</name>
</gene>
<proteinExistence type="predicted"/>
<dbReference type="PROSITE" id="PS51733">
    <property type="entry name" value="BPL_LPL_CATALYTIC"/>
    <property type="match status" value="1"/>
</dbReference>
<evidence type="ECO:0000313" key="2">
    <source>
        <dbReference type="EMBL" id="OQO70211.1"/>
    </source>
</evidence>
<dbReference type="Pfam" id="PF21948">
    <property type="entry name" value="LplA-B_cat"/>
    <property type="match status" value="1"/>
</dbReference>
<dbReference type="GO" id="GO:0016874">
    <property type="term" value="F:ligase activity"/>
    <property type="evidence" value="ECO:0007669"/>
    <property type="project" value="UniProtKB-KW"/>
</dbReference>
<evidence type="ECO:0000313" key="3">
    <source>
        <dbReference type="Proteomes" id="UP000192477"/>
    </source>
</evidence>
<comment type="caution">
    <text evidence="2">The sequence shown here is derived from an EMBL/GenBank/DDBJ whole genome shotgun (WGS) entry which is preliminary data.</text>
</comment>